<dbReference type="Gene3D" id="3.30.70.2970">
    <property type="entry name" value="Protein of unknown function (DUF541), domain 2"/>
    <property type="match status" value="1"/>
</dbReference>
<evidence type="ECO:0000313" key="1">
    <source>
        <dbReference type="EMBL" id="MBE7525387.1"/>
    </source>
</evidence>
<dbReference type="PANTHER" id="PTHR34387:SF1">
    <property type="entry name" value="PERIPLASMIC IMMUNOGENIC PROTEIN"/>
    <property type="match status" value="1"/>
</dbReference>
<name>A0A928TQH3_UNCKA</name>
<protein>
    <submittedName>
        <fullName evidence="1">SIMPL domain-containing protein</fullName>
    </submittedName>
</protein>
<comment type="caution">
    <text evidence="1">The sequence shown here is derived from an EMBL/GenBank/DDBJ whole genome shotgun (WGS) entry which is preliminary data.</text>
</comment>
<dbReference type="AlphaFoldDB" id="A0A928TQH3"/>
<dbReference type="Pfam" id="PF04402">
    <property type="entry name" value="SIMPL"/>
    <property type="match status" value="1"/>
</dbReference>
<gene>
    <name evidence="1" type="ORF">HS096_03310</name>
</gene>
<dbReference type="PANTHER" id="PTHR34387">
    <property type="entry name" value="SLR1258 PROTEIN"/>
    <property type="match status" value="1"/>
</dbReference>
<organism evidence="1 2">
    <name type="scientific">candidate division WWE3 bacterium</name>
    <dbReference type="NCBI Taxonomy" id="2053526"/>
    <lineage>
        <taxon>Bacteria</taxon>
        <taxon>Katanobacteria</taxon>
    </lineage>
</organism>
<dbReference type="InterPro" id="IPR007497">
    <property type="entry name" value="SIMPL/DUF541"/>
</dbReference>
<sequence>MIPPKYLSVIAAILLAVLTAFVGVKTWNAYSEHDTIGRPPDVRDTITINGEGKMTSRPDIARVSLGMISEGRDVPTTQKSNTDQVNAITKAIEALGVKEQDIQTSNYQIFPQYDYTDGKQVLRGYQVSQTLDVKIRDLNSIGTILAKAGELGSNQVYGVTFDIDDPVELQREARIKAIEDANEKAKELAKQLGVNVVRVVGFYEDLGGVPPVPYFRGYAAEGMGGGEGVPDVKPGSFDVTSNVSITYEIR</sequence>
<reference evidence="1" key="1">
    <citation type="submission" date="2020-05" db="EMBL/GenBank/DDBJ databases">
        <title>High-Quality Genomes of Partial-Nitritation/Anammox System by Hierarchical Clustering Based Hybrid Assembly.</title>
        <authorList>
            <person name="Liu L."/>
            <person name="Wang Y."/>
            <person name="Che Y."/>
            <person name="Chen Y."/>
            <person name="Xia Y."/>
            <person name="Luo R."/>
            <person name="Cheng S.H."/>
            <person name="Zheng C."/>
            <person name="Zhang T."/>
        </authorList>
    </citation>
    <scope>NUCLEOTIDE SEQUENCE</scope>
    <source>
        <strain evidence="1">H1_PAT1</strain>
    </source>
</reference>
<dbReference type="Gene3D" id="3.30.110.170">
    <property type="entry name" value="Protein of unknown function (DUF541), domain 1"/>
    <property type="match status" value="1"/>
</dbReference>
<accession>A0A928TQH3</accession>
<proteinExistence type="predicted"/>
<dbReference type="Proteomes" id="UP000710385">
    <property type="component" value="Unassembled WGS sequence"/>
</dbReference>
<evidence type="ECO:0000313" key="2">
    <source>
        <dbReference type="Proteomes" id="UP000710385"/>
    </source>
</evidence>
<dbReference type="GO" id="GO:0006974">
    <property type="term" value="P:DNA damage response"/>
    <property type="evidence" value="ECO:0007669"/>
    <property type="project" value="TreeGrafter"/>
</dbReference>
<dbReference type="EMBL" id="JABTTY010000001">
    <property type="protein sequence ID" value="MBE7525387.1"/>
    <property type="molecule type" value="Genomic_DNA"/>
</dbReference>
<dbReference type="InterPro" id="IPR052022">
    <property type="entry name" value="26kDa_periplasmic_antigen"/>
</dbReference>